<protein>
    <recommendedName>
        <fullName evidence="3">WXG100 family type VII secretion target</fullName>
    </recommendedName>
</protein>
<accession>A0ABM8D572</accession>
<proteinExistence type="predicted"/>
<gene>
    <name evidence="1" type="ORF">IFM12276_55260</name>
</gene>
<dbReference type="Pfam" id="PF06013">
    <property type="entry name" value="WXG100"/>
    <property type="match status" value="1"/>
</dbReference>
<dbReference type="Gene3D" id="1.10.287.1060">
    <property type="entry name" value="ESAT-6-like"/>
    <property type="match status" value="1"/>
</dbReference>
<organism evidence="1 2">
    <name type="scientific">Nocardia sputorum</name>
    <dbReference type="NCBI Taxonomy" id="2984338"/>
    <lineage>
        <taxon>Bacteria</taxon>
        <taxon>Bacillati</taxon>
        <taxon>Actinomycetota</taxon>
        <taxon>Actinomycetes</taxon>
        <taxon>Mycobacteriales</taxon>
        <taxon>Nocardiaceae</taxon>
        <taxon>Nocardia</taxon>
    </lineage>
</organism>
<reference evidence="1 2" key="1">
    <citation type="submission" date="2022-11" db="EMBL/GenBank/DDBJ databases">
        <title>Genome Sequencing of Nocardia sp. ON39_IFM12276 and assembly.</title>
        <authorList>
            <person name="Shimojima M."/>
            <person name="Toyokawa M."/>
            <person name="Uesaka K."/>
        </authorList>
    </citation>
    <scope>NUCLEOTIDE SEQUENCE [LARGE SCALE GENOMIC DNA]</scope>
    <source>
        <strain evidence="1 2">IFM 12276</strain>
    </source>
</reference>
<keyword evidence="2" id="KW-1185">Reference proteome</keyword>
<evidence type="ECO:0008006" key="3">
    <source>
        <dbReference type="Google" id="ProtNLM"/>
    </source>
</evidence>
<dbReference type="Proteomes" id="UP001317870">
    <property type="component" value="Chromosome"/>
</dbReference>
<dbReference type="EMBL" id="AP026978">
    <property type="protein sequence ID" value="BDU02498.1"/>
    <property type="molecule type" value="Genomic_DNA"/>
</dbReference>
<dbReference type="SUPFAM" id="SSF140453">
    <property type="entry name" value="EsxAB dimer-like"/>
    <property type="match status" value="1"/>
</dbReference>
<evidence type="ECO:0000313" key="2">
    <source>
        <dbReference type="Proteomes" id="UP001317870"/>
    </source>
</evidence>
<dbReference type="InterPro" id="IPR010310">
    <property type="entry name" value="T7SS_ESAT-6-like"/>
</dbReference>
<evidence type="ECO:0000313" key="1">
    <source>
        <dbReference type="EMBL" id="BDU02498.1"/>
    </source>
</evidence>
<dbReference type="InterPro" id="IPR036689">
    <property type="entry name" value="ESAT-6-like_sf"/>
</dbReference>
<sequence>MSDEQAFSVDLDKLENLAARIRGFAGLLSDQLAAIDQKVKEVDAASAGAAMVAYREAHGEWLRGATDIREGLTALEEAVKLAHDGYTGAVAEGLRILGV</sequence>
<dbReference type="RefSeq" id="WP_281875574.1">
    <property type="nucleotide sequence ID" value="NZ_AP026978.1"/>
</dbReference>
<name>A0ABM8D572_9NOCA</name>